<accession>A0ABP7TBN3</accession>
<comment type="caution">
    <text evidence="1">The sequence shown here is derived from an EMBL/GenBank/DDBJ whole genome shotgun (WGS) entry which is preliminary data.</text>
</comment>
<gene>
    <name evidence="1" type="ORF">GCM10022409_04750</name>
</gene>
<name>A0ABP7TBN3_9BACT</name>
<reference evidence="2" key="1">
    <citation type="journal article" date="2019" name="Int. J. Syst. Evol. Microbiol.">
        <title>The Global Catalogue of Microorganisms (GCM) 10K type strain sequencing project: providing services to taxonomists for standard genome sequencing and annotation.</title>
        <authorList>
            <consortium name="The Broad Institute Genomics Platform"/>
            <consortium name="The Broad Institute Genome Sequencing Center for Infectious Disease"/>
            <person name="Wu L."/>
            <person name="Ma J."/>
        </authorList>
    </citation>
    <scope>NUCLEOTIDE SEQUENCE [LARGE SCALE GENOMIC DNA]</scope>
    <source>
        <strain evidence="2">JCM 17225</strain>
    </source>
</reference>
<organism evidence="1 2">
    <name type="scientific">Hymenobacter glaciei</name>
    <dbReference type="NCBI Taxonomy" id="877209"/>
    <lineage>
        <taxon>Bacteria</taxon>
        <taxon>Pseudomonadati</taxon>
        <taxon>Bacteroidota</taxon>
        <taxon>Cytophagia</taxon>
        <taxon>Cytophagales</taxon>
        <taxon>Hymenobacteraceae</taxon>
        <taxon>Hymenobacter</taxon>
    </lineage>
</organism>
<dbReference type="EMBL" id="BAABDK010000001">
    <property type="protein sequence ID" value="GAA4023907.1"/>
    <property type="molecule type" value="Genomic_DNA"/>
</dbReference>
<dbReference type="Proteomes" id="UP001501469">
    <property type="component" value="Unassembled WGS sequence"/>
</dbReference>
<evidence type="ECO:0000313" key="2">
    <source>
        <dbReference type="Proteomes" id="UP001501469"/>
    </source>
</evidence>
<sequence length="127" mass="14450">MCGSCKKESVAEPAPVLEGRWEFRSTVTYNYNATNQLLSKSEQFPGQYGAFYLVLTTDSLKYFKSYDNSPLGAYKISRNGNEIQIPKLQRTPIITELTNHSLSLRFQKTFVIGSTGAYEDLEDNYVR</sequence>
<evidence type="ECO:0008006" key="3">
    <source>
        <dbReference type="Google" id="ProtNLM"/>
    </source>
</evidence>
<evidence type="ECO:0000313" key="1">
    <source>
        <dbReference type="EMBL" id="GAA4023907.1"/>
    </source>
</evidence>
<keyword evidence="2" id="KW-1185">Reference proteome</keyword>
<proteinExistence type="predicted"/>
<protein>
    <recommendedName>
        <fullName evidence="3">Lipocalin-like domain-containing protein</fullName>
    </recommendedName>
</protein>